<dbReference type="InterPro" id="IPR008250">
    <property type="entry name" value="ATPase_P-typ_transduc_dom_A_sf"/>
</dbReference>
<dbReference type="InterPro" id="IPR059000">
    <property type="entry name" value="ATPase_P-type_domA"/>
</dbReference>
<keyword evidence="8 15" id="KW-0547">Nucleotide-binding</keyword>
<keyword evidence="13" id="KW-0406">Ion transport</keyword>
<keyword evidence="11" id="KW-1278">Translocase</keyword>
<evidence type="ECO:0000313" key="18">
    <source>
        <dbReference type="EMBL" id="MCQ3831057.1"/>
    </source>
</evidence>
<dbReference type="InterPro" id="IPR023298">
    <property type="entry name" value="ATPase_P-typ_TM_dom_sf"/>
</dbReference>
<dbReference type="Pfam" id="PF12156">
    <property type="entry name" value="ATPase-cat_bd"/>
    <property type="match status" value="1"/>
</dbReference>
<organism evidence="18 19">
    <name type="scientific">Microbulbifer elongatus</name>
    <dbReference type="NCBI Taxonomy" id="86173"/>
    <lineage>
        <taxon>Bacteria</taxon>
        <taxon>Pseudomonadati</taxon>
        <taxon>Pseudomonadota</taxon>
        <taxon>Gammaproteobacteria</taxon>
        <taxon>Cellvibrionales</taxon>
        <taxon>Microbulbiferaceae</taxon>
        <taxon>Microbulbifer</taxon>
    </lineage>
</organism>
<dbReference type="PANTHER" id="PTHR43520:SF5">
    <property type="entry name" value="CATION-TRANSPORTING P-TYPE ATPASE-RELATED"/>
    <property type="match status" value="1"/>
</dbReference>
<feature type="transmembrane region" description="Helical" evidence="15">
    <location>
        <begin position="277"/>
        <end position="299"/>
    </location>
</feature>
<keyword evidence="12 15" id="KW-1133">Transmembrane helix</keyword>
<evidence type="ECO:0000256" key="3">
    <source>
        <dbReference type="ARBA" id="ARBA00022448"/>
    </source>
</evidence>
<keyword evidence="14 15" id="KW-0472">Membrane</keyword>
<dbReference type="SUPFAM" id="SSF81653">
    <property type="entry name" value="Calcium ATPase, transduction domain A"/>
    <property type="match status" value="1"/>
</dbReference>
<proteinExistence type="inferred from homology"/>
<dbReference type="SUPFAM" id="SSF81665">
    <property type="entry name" value="Calcium ATPase, transmembrane domain M"/>
    <property type="match status" value="1"/>
</dbReference>
<reference evidence="18" key="1">
    <citation type="thesis" date="2020" institute="Technische Universitat Dresden" country="Dresden, Germany">
        <title>The Agarolytic System of Microbulbifer elongatus PORT2, Isolated from Batu Karas, Pangandaran West Java Indonesia.</title>
        <authorList>
            <person name="Anggraeni S.R."/>
        </authorList>
    </citation>
    <scope>NUCLEOTIDE SEQUENCE</scope>
    <source>
        <strain evidence="18">PORT2</strain>
    </source>
</reference>
<keyword evidence="7 15" id="KW-0479">Metal-binding</keyword>
<dbReference type="InterPro" id="IPR021993">
    <property type="entry name" value="ATPase-cat-bd"/>
</dbReference>
<dbReference type="Gene3D" id="2.70.150.10">
    <property type="entry name" value="Calcium-transporting ATPase, cytoplasmic transduction domain A"/>
    <property type="match status" value="1"/>
</dbReference>
<feature type="region of interest" description="Disordered" evidence="16">
    <location>
        <begin position="1"/>
        <end position="22"/>
    </location>
</feature>
<evidence type="ECO:0000256" key="7">
    <source>
        <dbReference type="ARBA" id="ARBA00022723"/>
    </source>
</evidence>
<feature type="transmembrane region" description="Helical" evidence="15">
    <location>
        <begin position="816"/>
        <end position="834"/>
    </location>
</feature>
<feature type="transmembrane region" description="Helical" evidence="15">
    <location>
        <begin position="244"/>
        <end position="265"/>
    </location>
</feature>
<feature type="transmembrane region" description="Helical" evidence="15">
    <location>
        <begin position="794"/>
        <end position="810"/>
    </location>
</feature>
<feature type="transmembrane region" description="Helical" evidence="15">
    <location>
        <begin position="485"/>
        <end position="512"/>
    </location>
</feature>
<dbReference type="PROSITE" id="PS50846">
    <property type="entry name" value="HMA_2"/>
    <property type="match status" value="1"/>
</dbReference>
<keyword evidence="4 15" id="KW-1003">Cell membrane</keyword>
<evidence type="ECO:0000256" key="2">
    <source>
        <dbReference type="ARBA" id="ARBA00006024"/>
    </source>
</evidence>
<dbReference type="Gene3D" id="3.40.1110.10">
    <property type="entry name" value="Calcium-transporting ATPase, cytoplasmic domain N"/>
    <property type="match status" value="1"/>
</dbReference>
<dbReference type="InterPro" id="IPR006121">
    <property type="entry name" value="HMA_dom"/>
</dbReference>
<dbReference type="PROSITE" id="PS00154">
    <property type="entry name" value="ATPASE_E1_E2"/>
    <property type="match status" value="1"/>
</dbReference>
<dbReference type="InterPro" id="IPR001757">
    <property type="entry name" value="P_typ_ATPase"/>
</dbReference>
<evidence type="ECO:0000256" key="15">
    <source>
        <dbReference type="RuleBase" id="RU362081"/>
    </source>
</evidence>
<evidence type="ECO:0000256" key="1">
    <source>
        <dbReference type="ARBA" id="ARBA00004651"/>
    </source>
</evidence>
<dbReference type="InterPro" id="IPR018303">
    <property type="entry name" value="ATPase_P-typ_P_site"/>
</dbReference>
<evidence type="ECO:0000256" key="6">
    <source>
        <dbReference type="ARBA" id="ARBA00022692"/>
    </source>
</evidence>
<protein>
    <submittedName>
        <fullName evidence="18">Heavy metal translocating P-type ATPase</fullName>
    </submittedName>
</protein>
<keyword evidence="6 15" id="KW-0812">Transmembrane</keyword>
<dbReference type="NCBIfam" id="TIGR01511">
    <property type="entry name" value="ATPase-IB1_Cu"/>
    <property type="match status" value="1"/>
</dbReference>
<dbReference type="InterPro" id="IPR036412">
    <property type="entry name" value="HAD-like_sf"/>
</dbReference>
<dbReference type="NCBIfam" id="TIGR01494">
    <property type="entry name" value="ATPase_P-type"/>
    <property type="match status" value="2"/>
</dbReference>
<dbReference type="Pfam" id="PF00122">
    <property type="entry name" value="E1-E2_ATPase"/>
    <property type="match status" value="1"/>
</dbReference>
<dbReference type="Gene3D" id="3.30.70.100">
    <property type="match status" value="1"/>
</dbReference>
<dbReference type="PROSITE" id="PS01229">
    <property type="entry name" value="COF_2"/>
    <property type="match status" value="1"/>
</dbReference>
<dbReference type="InterPro" id="IPR023299">
    <property type="entry name" value="ATPase_P-typ_cyto_dom_N"/>
</dbReference>
<dbReference type="SUPFAM" id="SSF56784">
    <property type="entry name" value="HAD-like"/>
    <property type="match status" value="1"/>
</dbReference>
<evidence type="ECO:0000256" key="14">
    <source>
        <dbReference type="ARBA" id="ARBA00023136"/>
    </source>
</evidence>
<comment type="subcellular location">
    <subcellularLocation>
        <location evidence="1">Cell membrane</location>
        <topology evidence="1">Multi-pass membrane protein</topology>
    </subcellularLocation>
</comment>
<name>A0ABT1P4M7_9GAMM</name>
<evidence type="ECO:0000259" key="17">
    <source>
        <dbReference type="PROSITE" id="PS50846"/>
    </source>
</evidence>
<dbReference type="Gene3D" id="3.40.50.1000">
    <property type="entry name" value="HAD superfamily/HAD-like"/>
    <property type="match status" value="1"/>
</dbReference>
<keyword evidence="19" id="KW-1185">Reference proteome</keyword>
<evidence type="ECO:0000256" key="10">
    <source>
        <dbReference type="ARBA" id="ARBA00022842"/>
    </source>
</evidence>
<dbReference type="InterPro" id="IPR027256">
    <property type="entry name" value="P-typ_ATPase_IB"/>
</dbReference>
<comment type="caution">
    <text evidence="18">The sequence shown here is derived from an EMBL/GenBank/DDBJ whole genome shotgun (WGS) entry which is preliminary data.</text>
</comment>
<dbReference type="Pfam" id="PF00702">
    <property type="entry name" value="Hydrolase"/>
    <property type="match status" value="1"/>
</dbReference>
<keyword evidence="5" id="KW-0597">Phosphoprotein</keyword>
<evidence type="ECO:0000256" key="11">
    <source>
        <dbReference type="ARBA" id="ARBA00022967"/>
    </source>
</evidence>
<evidence type="ECO:0000256" key="4">
    <source>
        <dbReference type="ARBA" id="ARBA00022475"/>
    </source>
</evidence>
<dbReference type="SUPFAM" id="SSF55008">
    <property type="entry name" value="HMA, heavy metal-associated domain"/>
    <property type="match status" value="1"/>
</dbReference>
<dbReference type="InterPro" id="IPR023214">
    <property type="entry name" value="HAD_sf"/>
</dbReference>
<keyword evidence="10" id="KW-0460">Magnesium</keyword>
<evidence type="ECO:0000256" key="12">
    <source>
        <dbReference type="ARBA" id="ARBA00022989"/>
    </source>
</evidence>
<keyword evidence="3" id="KW-0813">Transport</keyword>
<dbReference type="CDD" id="cd00371">
    <property type="entry name" value="HMA"/>
    <property type="match status" value="1"/>
</dbReference>
<evidence type="ECO:0000256" key="13">
    <source>
        <dbReference type="ARBA" id="ARBA00023065"/>
    </source>
</evidence>
<accession>A0ABT1P4M7</accession>
<evidence type="ECO:0000256" key="5">
    <source>
        <dbReference type="ARBA" id="ARBA00022553"/>
    </source>
</evidence>
<dbReference type="EMBL" id="JACASI010000046">
    <property type="protein sequence ID" value="MCQ3831057.1"/>
    <property type="molecule type" value="Genomic_DNA"/>
</dbReference>
<evidence type="ECO:0000256" key="8">
    <source>
        <dbReference type="ARBA" id="ARBA00022741"/>
    </source>
</evidence>
<dbReference type="RefSeq" id="WP_255875985.1">
    <property type="nucleotide sequence ID" value="NZ_JACASI010000046.1"/>
</dbReference>
<dbReference type="PRINTS" id="PR00119">
    <property type="entry name" value="CATATPASE"/>
</dbReference>
<evidence type="ECO:0000256" key="16">
    <source>
        <dbReference type="SAM" id="MobiDB-lite"/>
    </source>
</evidence>
<evidence type="ECO:0000313" key="19">
    <source>
        <dbReference type="Proteomes" id="UP001205566"/>
    </source>
</evidence>
<dbReference type="CDD" id="cd02079">
    <property type="entry name" value="P-type_ATPase_HM"/>
    <property type="match status" value="1"/>
</dbReference>
<dbReference type="PRINTS" id="PR00943">
    <property type="entry name" value="CUATPASE"/>
</dbReference>
<evidence type="ECO:0000256" key="9">
    <source>
        <dbReference type="ARBA" id="ARBA00022840"/>
    </source>
</evidence>
<feature type="domain" description="HMA" evidence="17">
    <location>
        <begin position="124"/>
        <end position="190"/>
    </location>
</feature>
<dbReference type="InterPro" id="IPR036163">
    <property type="entry name" value="HMA_dom_sf"/>
</dbReference>
<sequence>MNEPLETTADTPSKASSNVTSHSPDSESACFHCGLPVAEGSHYSVKIDGIARAMCCPGCEAVAGAIVAGGLDNFYRFREQNSERPEGGSERQRWQAYDLPQVQSEFVRAYSGTLPGIENPHKLQVASLLVGGITCAACVWLIEKQLMSLAGVARVSVNASTHRAQIVFDPHRVAVSAIFSALASIGYRPSPATAANSERMLQQERRGAIRRLGVAGLGTMQVMMFAIALYFGGSKGIDLQFEQFFRWVSLVVATPVVCYAAQPFFGAAWRALRSGHLVMDVPVSLAIGLAYGASVYATVFDTGEVYFESVSMFTFFLLLGRFVEMRARHKAGLASGGLAQLLPLAALRLGRDGEVESVPVAALAEGESILLRPGDTVPVDGVVTEGASGVDESVLTGESALQQKQAGSAVFAGSVNGDSPLTVRITAAGSGTRLSTIEKLVEQAQLDKPAQAALADRIAGRFIAAVLMISVAAFVFWWQQAPERAFWVALSVLVVTCPCALSLATPAALAAATLRLQQLGLLVARGHVLEALPRVTRVIFDKTGTLTEGAPQLRAVHPLRTGISEEAARDIAAALEARNNHPLARAFRPWFGNRAADGLRSVTGCGVEGRCDGQVYRLGAPGFVLELAAGATAIPVADPKVPSAQGQWLMLGDQRGPVAWLGLGDALRPTAPDAVAMLAAQGVNSELLSGDQSAEVPRVAECVGIAEYRAGAAPEHKLRRLKALQGEGERVLMIGDGINDVPVLSGADVSVAMMSAADLAQSRADAILLQGDLQALPRAFALAGKCRTIIRQNLGWAILYNALALPLAFLGLVPPWAAAIGMSLSSLIVVINALRLSRWQPLG</sequence>
<comment type="similarity">
    <text evidence="2 15">Belongs to the cation transport ATPase (P-type) (TC 3.A.3) family. Type IB subfamily.</text>
</comment>
<keyword evidence="9 15" id="KW-0067">ATP-binding</keyword>
<dbReference type="Proteomes" id="UP001205566">
    <property type="component" value="Unassembled WGS sequence"/>
</dbReference>
<feature type="transmembrane region" description="Helical" evidence="15">
    <location>
        <begin position="212"/>
        <end position="232"/>
    </location>
</feature>
<gene>
    <name evidence="18" type="ORF">HXX02_16580</name>
</gene>
<dbReference type="PANTHER" id="PTHR43520">
    <property type="entry name" value="ATP7, ISOFORM B"/>
    <property type="match status" value="1"/>
</dbReference>
<dbReference type="NCBIfam" id="TIGR01525">
    <property type="entry name" value="ATPase-IB_hvy"/>
    <property type="match status" value="1"/>
</dbReference>
<feature type="compositionally biased region" description="Polar residues" evidence="16">
    <location>
        <begin position="8"/>
        <end position="22"/>
    </location>
</feature>
<feature type="transmembrane region" description="Helical" evidence="15">
    <location>
        <begin position="305"/>
        <end position="323"/>
    </location>
</feature>
<dbReference type="Pfam" id="PF00403">
    <property type="entry name" value="HMA"/>
    <property type="match status" value="1"/>
</dbReference>
<feature type="transmembrane region" description="Helical" evidence="15">
    <location>
        <begin position="458"/>
        <end position="479"/>
    </location>
</feature>